<evidence type="ECO:0000256" key="4">
    <source>
        <dbReference type="ARBA" id="ARBA00022692"/>
    </source>
</evidence>
<feature type="transmembrane region" description="Helical" evidence="7">
    <location>
        <begin position="244"/>
        <end position="266"/>
    </location>
</feature>
<feature type="transmembrane region" description="Helical" evidence="7">
    <location>
        <begin position="78"/>
        <end position="96"/>
    </location>
</feature>
<comment type="subcellular location">
    <subcellularLocation>
        <location evidence="1 7">Membrane</location>
        <topology evidence="1 7">Multi-pass membrane protein</topology>
    </subcellularLocation>
</comment>
<name>A0AAW2T455_SESRA</name>
<feature type="transmembrane region" description="Helical" evidence="7">
    <location>
        <begin position="175"/>
        <end position="195"/>
    </location>
</feature>
<keyword evidence="6 7" id="KW-0472">Membrane</keyword>
<gene>
    <name evidence="9" type="ORF">Sradi_2180400</name>
</gene>
<proteinExistence type="inferred from homology"/>
<dbReference type="GO" id="GO:0016020">
    <property type="term" value="C:membrane"/>
    <property type="evidence" value="ECO:0007669"/>
    <property type="project" value="UniProtKB-SubCell"/>
</dbReference>
<feature type="transmembrane region" description="Helical" evidence="7">
    <location>
        <begin position="286"/>
        <end position="309"/>
    </location>
</feature>
<dbReference type="AlphaFoldDB" id="A0AAW2T455"/>
<dbReference type="PANTHER" id="PTHR31376">
    <property type="entry name" value="OS09G0467300 PROTEIN-RELATED"/>
    <property type="match status" value="1"/>
</dbReference>
<evidence type="ECO:0000256" key="6">
    <source>
        <dbReference type="ARBA" id="ARBA00023136"/>
    </source>
</evidence>
<feature type="transmembrane region" description="Helical" evidence="7">
    <location>
        <begin position="207"/>
        <end position="232"/>
    </location>
</feature>
<reference evidence="9" key="1">
    <citation type="submission" date="2020-06" db="EMBL/GenBank/DDBJ databases">
        <authorList>
            <person name="Li T."/>
            <person name="Hu X."/>
            <person name="Zhang T."/>
            <person name="Song X."/>
            <person name="Zhang H."/>
            <person name="Dai N."/>
            <person name="Sheng W."/>
            <person name="Hou X."/>
            <person name="Wei L."/>
        </authorList>
    </citation>
    <scope>NUCLEOTIDE SEQUENCE</scope>
    <source>
        <strain evidence="9">G02</strain>
        <tissue evidence="9">Leaf</tissue>
    </source>
</reference>
<keyword evidence="3 7" id="KW-0813">Transport</keyword>
<feature type="transmembrane region" description="Helical" evidence="7">
    <location>
        <begin position="146"/>
        <end position="168"/>
    </location>
</feature>
<feature type="transmembrane region" description="Helical" evidence="7">
    <location>
        <begin position="50"/>
        <end position="72"/>
    </location>
</feature>
<dbReference type="GO" id="GO:0015211">
    <property type="term" value="F:purine nucleoside transmembrane transporter activity"/>
    <property type="evidence" value="ECO:0007669"/>
    <property type="project" value="UniProtKB-UniRule"/>
</dbReference>
<comment type="similarity">
    <text evidence="2 7">Belongs to the purine permeases (TC 2.A.7.14) family.</text>
</comment>
<dbReference type="GO" id="GO:0005345">
    <property type="term" value="F:purine nucleobase transmembrane transporter activity"/>
    <property type="evidence" value="ECO:0007669"/>
    <property type="project" value="UniProtKB-UniRule"/>
</dbReference>
<dbReference type="SUPFAM" id="SSF103481">
    <property type="entry name" value="Multidrug resistance efflux transporter EmrE"/>
    <property type="match status" value="1"/>
</dbReference>
<evidence type="ECO:0000256" key="2">
    <source>
        <dbReference type="ARBA" id="ARBA00006213"/>
    </source>
</evidence>
<evidence type="ECO:0000313" key="9">
    <source>
        <dbReference type="EMBL" id="KAL0398371.1"/>
    </source>
</evidence>
<evidence type="ECO:0000256" key="8">
    <source>
        <dbReference type="SAM" id="MobiDB-lite"/>
    </source>
</evidence>
<feature type="transmembrane region" description="Helical" evidence="7">
    <location>
        <begin position="341"/>
        <end position="363"/>
    </location>
</feature>
<feature type="transmembrane region" description="Helical" evidence="7">
    <location>
        <begin position="117"/>
        <end position="140"/>
    </location>
</feature>
<feature type="region of interest" description="Disordered" evidence="8">
    <location>
        <begin position="1"/>
        <end position="28"/>
    </location>
</feature>
<keyword evidence="4 7" id="KW-0812">Transmembrane</keyword>
<keyword evidence="5 7" id="KW-1133">Transmembrane helix</keyword>
<sequence length="389" mass="43477">MGEAQQLPLSTDVNGVKDDEEVEKPQENGEIKRKSSFLSLRRPYKWWIQMVIYAVFVLAGQSVGTLLGRLYFDNGGNSEWMATLVQVVGFPILFPFQCIVTTKHDDVRTNTTKRFPLILASVYISLGIFMAADCMLYTIGLQYLPVTTYTLICASQLGFNAVFSYFLNRQKFTPYIVNSLVLLTISSVLLVFQADPGDSKKTAKNKYVIGFICTLAASAGYALMLSLTQLAFHKVIKKETLRAVIDMTIYQSVVATVIIVIGLFGSGEWRTLNREMEEFKSGKVSYVMNLLWTAISWQAFGVGCVGLIFKVSSLFSNVISILGLPVAPVLAVIFLHDKLTGLKAVSMLLAMWGFVSYMYQHYLDDLKMKERRRLSNEGVSEVALVTERG</sequence>
<comment type="caution">
    <text evidence="9">The sequence shown here is derived from an EMBL/GenBank/DDBJ whole genome shotgun (WGS) entry which is preliminary data.</text>
</comment>
<organism evidence="9">
    <name type="scientific">Sesamum radiatum</name>
    <name type="common">Black benniseed</name>
    <dbReference type="NCBI Taxonomy" id="300843"/>
    <lineage>
        <taxon>Eukaryota</taxon>
        <taxon>Viridiplantae</taxon>
        <taxon>Streptophyta</taxon>
        <taxon>Embryophyta</taxon>
        <taxon>Tracheophyta</taxon>
        <taxon>Spermatophyta</taxon>
        <taxon>Magnoliopsida</taxon>
        <taxon>eudicotyledons</taxon>
        <taxon>Gunneridae</taxon>
        <taxon>Pentapetalae</taxon>
        <taxon>asterids</taxon>
        <taxon>lamiids</taxon>
        <taxon>Lamiales</taxon>
        <taxon>Pedaliaceae</taxon>
        <taxon>Sesamum</taxon>
    </lineage>
</organism>
<dbReference type="EMBL" id="JACGWJ010000009">
    <property type="protein sequence ID" value="KAL0398371.1"/>
    <property type="molecule type" value="Genomic_DNA"/>
</dbReference>
<dbReference type="Pfam" id="PF16913">
    <property type="entry name" value="PUNUT"/>
    <property type="match status" value="1"/>
</dbReference>
<reference evidence="9" key="2">
    <citation type="journal article" date="2024" name="Plant">
        <title>Genomic evolution and insights into agronomic trait innovations of Sesamum species.</title>
        <authorList>
            <person name="Miao H."/>
            <person name="Wang L."/>
            <person name="Qu L."/>
            <person name="Liu H."/>
            <person name="Sun Y."/>
            <person name="Le M."/>
            <person name="Wang Q."/>
            <person name="Wei S."/>
            <person name="Zheng Y."/>
            <person name="Lin W."/>
            <person name="Duan Y."/>
            <person name="Cao H."/>
            <person name="Xiong S."/>
            <person name="Wang X."/>
            <person name="Wei L."/>
            <person name="Li C."/>
            <person name="Ma Q."/>
            <person name="Ju M."/>
            <person name="Zhao R."/>
            <person name="Li G."/>
            <person name="Mu C."/>
            <person name="Tian Q."/>
            <person name="Mei H."/>
            <person name="Zhang T."/>
            <person name="Gao T."/>
            <person name="Zhang H."/>
        </authorList>
    </citation>
    <scope>NUCLEOTIDE SEQUENCE</scope>
    <source>
        <strain evidence="9">G02</strain>
    </source>
</reference>
<accession>A0AAW2T455</accession>
<evidence type="ECO:0000256" key="7">
    <source>
        <dbReference type="RuleBase" id="RU368015"/>
    </source>
</evidence>
<dbReference type="InterPro" id="IPR037185">
    <property type="entry name" value="EmrE-like"/>
</dbReference>
<evidence type="ECO:0000256" key="3">
    <source>
        <dbReference type="ARBA" id="ARBA00022448"/>
    </source>
</evidence>
<protein>
    <recommendedName>
        <fullName evidence="7">Probable purine permease</fullName>
    </recommendedName>
</protein>
<evidence type="ECO:0000256" key="1">
    <source>
        <dbReference type="ARBA" id="ARBA00004141"/>
    </source>
</evidence>
<feature type="transmembrane region" description="Helical" evidence="7">
    <location>
        <begin position="314"/>
        <end position="335"/>
    </location>
</feature>
<dbReference type="InterPro" id="IPR030182">
    <property type="entry name" value="PUP_plant"/>
</dbReference>
<evidence type="ECO:0000256" key="5">
    <source>
        <dbReference type="ARBA" id="ARBA00022989"/>
    </source>
</evidence>
<dbReference type="PANTHER" id="PTHR31376:SF17">
    <property type="entry name" value="PURINE PERMEASE 21-RELATED"/>
    <property type="match status" value="1"/>
</dbReference>